<dbReference type="GO" id="GO:0046872">
    <property type="term" value="F:metal ion binding"/>
    <property type="evidence" value="ECO:0007669"/>
    <property type="project" value="UniProtKB-KW"/>
</dbReference>
<dbReference type="PANTHER" id="PTHR31609">
    <property type="entry name" value="YDJC DEACETYLASE FAMILY MEMBER"/>
    <property type="match status" value="1"/>
</dbReference>
<dbReference type="EMBL" id="CP001739">
    <property type="protein sequence ID" value="ACZ09802.1"/>
    <property type="molecule type" value="Genomic_DNA"/>
</dbReference>
<sequence>MKKLIINADDFGYSRAVTYGILDSYKTGILTSTTMMMNTEATEHAVEAAKENPGLGIGVHLVLTFGKPLLDTHKTIVDKEGNFKKLSIYESGDFKIDLDEVYKEWKAQIEKFLSYGLIPTHLDSHHHINSFGELYKVYLRLADEYNLPVRNNFPNLKHIDNKAKTTDLFHLEYKEALENIESISEIFKVYDSVEVMTHPSYLDKFIMENSSFNLPRLEETAFLTDKKRTKSFRNSELFELVTFREL</sequence>
<keyword evidence="2" id="KW-0479">Metal-binding</keyword>
<dbReference type="InterPro" id="IPR011330">
    <property type="entry name" value="Glyco_hydro/deAcase_b/a-brl"/>
</dbReference>
<dbReference type="KEGG" id="str:Sterm_2959"/>
<dbReference type="GO" id="GO:0019213">
    <property type="term" value="F:deacetylase activity"/>
    <property type="evidence" value="ECO:0007669"/>
    <property type="project" value="TreeGrafter"/>
</dbReference>
<reference evidence="6 7" key="2">
    <citation type="journal article" date="2010" name="Stand. Genomic Sci.">
        <title>Complete genome sequence of Sebaldella termitidis type strain (NCTC 11300).</title>
        <authorList>
            <person name="Harmon-Smith M."/>
            <person name="Celia L."/>
            <person name="Chertkov O."/>
            <person name="Lapidus A."/>
            <person name="Copeland A."/>
            <person name="Glavina Del Rio T."/>
            <person name="Nolan M."/>
            <person name="Lucas S."/>
            <person name="Tice H."/>
            <person name="Cheng J.F."/>
            <person name="Han C."/>
            <person name="Detter J.C."/>
            <person name="Bruce D."/>
            <person name="Goodwin L."/>
            <person name="Pitluck S."/>
            <person name="Pati A."/>
            <person name="Liolios K."/>
            <person name="Ivanova N."/>
            <person name="Mavromatis K."/>
            <person name="Mikhailova N."/>
            <person name="Chen A."/>
            <person name="Palaniappan K."/>
            <person name="Land M."/>
            <person name="Hauser L."/>
            <person name="Chang Y.J."/>
            <person name="Jeffries C.D."/>
            <person name="Brettin T."/>
            <person name="Goker M."/>
            <person name="Beck B."/>
            <person name="Bristow J."/>
            <person name="Eisen J.A."/>
            <person name="Markowitz V."/>
            <person name="Hugenholtz P."/>
            <person name="Kyrpides N.C."/>
            <person name="Klenk H.P."/>
            <person name="Chen F."/>
        </authorList>
    </citation>
    <scope>NUCLEOTIDE SEQUENCE [LARGE SCALE GENOMIC DNA]</scope>
    <source>
        <strain evidence="7">ATCC 33386 / NCTC 11300</strain>
    </source>
</reference>
<evidence type="ECO:0000313" key="6">
    <source>
        <dbReference type="EMBL" id="ACZ09802.1"/>
    </source>
</evidence>
<keyword evidence="5" id="KW-0119">Carbohydrate metabolism</keyword>
<organism evidence="6 7">
    <name type="scientific">Sebaldella termitidis (strain ATCC 33386 / NCTC 11300)</name>
    <dbReference type="NCBI Taxonomy" id="526218"/>
    <lineage>
        <taxon>Bacteria</taxon>
        <taxon>Fusobacteriati</taxon>
        <taxon>Fusobacteriota</taxon>
        <taxon>Fusobacteriia</taxon>
        <taxon>Fusobacteriales</taxon>
        <taxon>Leptotrichiaceae</taxon>
        <taxon>Sebaldella</taxon>
    </lineage>
</organism>
<dbReference type="AlphaFoldDB" id="D1ANJ8"/>
<dbReference type="InterPro" id="IPR022948">
    <property type="entry name" value="COD_ChbG_bac"/>
</dbReference>
<dbReference type="Gene3D" id="3.20.20.370">
    <property type="entry name" value="Glycoside hydrolase/deacetylase"/>
    <property type="match status" value="1"/>
</dbReference>
<dbReference type="GO" id="GO:0016811">
    <property type="term" value="F:hydrolase activity, acting on carbon-nitrogen (but not peptide) bonds, in linear amides"/>
    <property type="evidence" value="ECO:0007669"/>
    <property type="project" value="InterPro"/>
</dbReference>
<proteinExistence type="predicted"/>
<dbReference type="HOGENOM" id="CLU_064244_4_0_0"/>
<keyword evidence="4" id="KW-0460">Magnesium</keyword>
<gene>
    <name evidence="6" type="ordered locus">Sterm_2959</name>
</gene>
<protein>
    <submittedName>
        <fullName evidence="6">YdjC family protein</fullName>
    </submittedName>
</protein>
<reference evidence="7" key="1">
    <citation type="submission" date="2009-09" db="EMBL/GenBank/DDBJ databases">
        <title>The complete chromosome of Sebaldella termitidis ATCC 33386.</title>
        <authorList>
            <consortium name="US DOE Joint Genome Institute (JGI-PGF)"/>
            <person name="Lucas S."/>
            <person name="Copeland A."/>
            <person name="Lapidus A."/>
            <person name="Glavina del Rio T."/>
            <person name="Dalin E."/>
            <person name="Tice H."/>
            <person name="Bruce D."/>
            <person name="Goodwin L."/>
            <person name="Pitluck S."/>
            <person name="Kyrpides N."/>
            <person name="Mavromatis K."/>
            <person name="Ivanova N."/>
            <person name="Mikhailova N."/>
            <person name="Sims D."/>
            <person name="Meincke L."/>
            <person name="Brettin T."/>
            <person name="Detter J.C."/>
            <person name="Han C."/>
            <person name="Larimer F."/>
            <person name="Land M."/>
            <person name="Hauser L."/>
            <person name="Markowitz V."/>
            <person name="Cheng J.F."/>
            <person name="Hugenholtz P."/>
            <person name="Woyke T."/>
            <person name="Wu D."/>
            <person name="Eisen J.A."/>
        </authorList>
    </citation>
    <scope>NUCLEOTIDE SEQUENCE [LARGE SCALE GENOMIC DNA]</scope>
    <source>
        <strain evidence="7">ATCC 33386 / NCTC 11300</strain>
    </source>
</reference>
<dbReference type="SUPFAM" id="SSF88713">
    <property type="entry name" value="Glycoside hydrolase/deacetylase"/>
    <property type="match status" value="1"/>
</dbReference>
<dbReference type="Proteomes" id="UP000000845">
    <property type="component" value="Chromosome"/>
</dbReference>
<dbReference type="InterPro" id="IPR006879">
    <property type="entry name" value="YdjC-like"/>
</dbReference>
<evidence type="ECO:0000256" key="5">
    <source>
        <dbReference type="ARBA" id="ARBA00023277"/>
    </source>
</evidence>
<dbReference type="STRING" id="526218.Sterm_2959"/>
<dbReference type="GO" id="GO:0000272">
    <property type="term" value="P:polysaccharide catabolic process"/>
    <property type="evidence" value="ECO:0007669"/>
    <property type="project" value="InterPro"/>
</dbReference>
<evidence type="ECO:0000256" key="3">
    <source>
        <dbReference type="ARBA" id="ARBA00022801"/>
    </source>
</evidence>
<dbReference type="RefSeq" id="WP_012862384.1">
    <property type="nucleotide sequence ID" value="NC_013517.1"/>
</dbReference>
<comment type="cofactor">
    <cofactor evidence="1">
        <name>Mg(2+)</name>
        <dbReference type="ChEBI" id="CHEBI:18420"/>
    </cofactor>
</comment>
<dbReference type="PANTHER" id="PTHR31609:SF1">
    <property type="entry name" value="CARBOHYDRATE DEACETYLASE"/>
    <property type="match status" value="1"/>
</dbReference>
<dbReference type="eggNOG" id="COG3394">
    <property type="taxonomic scope" value="Bacteria"/>
</dbReference>
<dbReference type="Pfam" id="PF04794">
    <property type="entry name" value="YdjC"/>
    <property type="match status" value="1"/>
</dbReference>
<name>D1ANJ8_SEBTE</name>
<evidence type="ECO:0000256" key="4">
    <source>
        <dbReference type="ARBA" id="ARBA00022842"/>
    </source>
</evidence>
<dbReference type="NCBIfam" id="NF002559">
    <property type="entry name" value="PRK02134.1"/>
    <property type="match status" value="1"/>
</dbReference>
<dbReference type="CDD" id="cd10803">
    <property type="entry name" value="YdjC_EF3048_like"/>
    <property type="match status" value="1"/>
</dbReference>
<keyword evidence="3" id="KW-0378">Hydrolase</keyword>
<evidence type="ECO:0000313" key="7">
    <source>
        <dbReference type="Proteomes" id="UP000000845"/>
    </source>
</evidence>
<evidence type="ECO:0000256" key="1">
    <source>
        <dbReference type="ARBA" id="ARBA00001946"/>
    </source>
</evidence>
<keyword evidence="7" id="KW-1185">Reference proteome</keyword>
<accession>D1ANJ8</accession>
<evidence type="ECO:0000256" key="2">
    <source>
        <dbReference type="ARBA" id="ARBA00022723"/>
    </source>
</evidence>